<evidence type="ECO:0000256" key="1">
    <source>
        <dbReference type="SAM" id="Phobius"/>
    </source>
</evidence>
<keyword evidence="1" id="KW-0812">Transmembrane</keyword>
<name>A0A0F9K020_9ZZZZ</name>
<evidence type="ECO:0000313" key="2">
    <source>
        <dbReference type="EMBL" id="KKM15498.1"/>
    </source>
</evidence>
<dbReference type="AlphaFoldDB" id="A0A0F9K020"/>
<accession>A0A0F9K020</accession>
<comment type="caution">
    <text evidence="2">The sequence shown here is derived from an EMBL/GenBank/DDBJ whole genome shotgun (WGS) entry which is preliminary data.</text>
</comment>
<gene>
    <name evidence="2" type="ORF">LCGC14_1695480</name>
</gene>
<proteinExistence type="predicted"/>
<sequence>MDNPASTTTYEITFEDLVGNTVSDSVTFTVEAAAAVPPAIPGFDPLIVIGIVTFGSLGLIALKKKKK</sequence>
<feature type="transmembrane region" description="Helical" evidence="1">
    <location>
        <begin position="45"/>
        <end position="62"/>
    </location>
</feature>
<keyword evidence="1" id="KW-1133">Transmembrane helix</keyword>
<organism evidence="2">
    <name type="scientific">marine sediment metagenome</name>
    <dbReference type="NCBI Taxonomy" id="412755"/>
    <lineage>
        <taxon>unclassified sequences</taxon>
        <taxon>metagenomes</taxon>
        <taxon>ecological metagenomes</taxon>
    </lineage>
</organism>
<reference evidence="2" key="1">
    <citation type="journal article" date="2015" name="Nature">
        <title>Complex archaea that bridge the gap between prokaryotes and eukaryotes.</title>
        <authorList>
            <person name="Spang A."/>
            <person name="Saw J.H."/>
            <person name="Jorgensen S.L."/>
            <person name="Zaremba-Niedzwiedzka K."/>
            <person name="Martijn J."/>
            <person name="Lind A.E."/>
            <person name="van Eijk R."/>
            <person name="Schleper C."/>
            <person name="Guy L."/>
            <person name="Ettema T.J."/>
        </authorList>
    </citation>
    <scope>NUCLEOTIDE SEQUENCE</scope>
</reference>
<protein>
    <submittedName>
        <fullName evidence="2">Uncharacterized protein</fullName>
    </submittedName>
</protein>
<dbReference type="EMBL" id="LAZR01014893">
    <property type="protein sequence ID" value="KKM15498.1"/>
    <property type="molecule type" value="Genomic_DNA"/>
</dbReference>
<keyword evidence="1" id="KW-0472">Membrane</keyword>